<accession>A0ABV2SGV8</accession>
<dbReference type="EMBL" id="JBEWTB010000002">
    <property type="protein sequence ID" value="MET4757015.1"/>
    <property type="molecule type" value="Genomic_DNA"/>
</dbReference>
<evidence type="ECO:0000313" key="2">
    <source>
        <dbReference type="Proteomes" id="UP001549366"/>
    </source>
</evidence>
<gene>
    <name evidence="1" type="ORF">V5J35_002207</name>
</gene>
<protein>
    <recommendedName>
        <fullName evidence="3">Transglycosylase SLT domain-containing protein</fullName>
    </recommendedName>
</protein>
<organism evidence="1 2">
    <name type="scientific">Endozoicomonas lisbonensis</name>
    <dbReference type="NCBI Taxonomy" id="3120522"/>
    <lineage>
        <taxon>Bacteria</taxon>
        <taxon>Pseudomonadati</taxon>
        <taxon>Pseudomonadota</taxon>
        <taxon>Gammaproteobacteria</taxon>
        <taxon>Oceanospirillales</taxon>
        <taxon>Endozoicomonadaceae</taxon>
        <taxon>Endozoicomonas</taxon>
    </lineage>
</organism>
<dbReference type="RefSeq" id="WP_354016372.1">
    <property type="nucleotide sequence ID" value="NZ_JBEWTB010000002.1"/>
</dbReference>
<reference evidence="1 2" key="1">
    <citation type="submission" date="2024-06" db="EMBL/GenBank/DDBJ databases">
        <title>Genomic Encyclopedia of Type Strains, Phase V (KMG-V): Genome sequencing to study the core and pangenomes of soil and plant-associated prokaryotes.</title>
        <authorList>
            <person name="Whitman W."/>
        </authorList>
    </citation>
    <scope>NUCLEOTIDE SEQUENCE [LARGE SCALE GENOMIC DNA]</scope>
    <source>
        <strain evidence="1 2">NE40</strain>
    </source>
</reference>
<evidence type="ECO:0008006" key="3">
    <source>
        <dbReference type="Google" id="ProtNLM"/>
    </source>
</evidence>
<proteinExistence type="predicted"/>
<dbReference type="Proteomes" id="UP001549366">
    <property type="component" value="Unassembled WGS sequence"/>
</dbReference>
<keyword evidence="2" id="KW-1185">Reference proteome</keyword>
<comment type="caution">
    <text evidence="1">The sequence shown here is derived from an EMBL/GenBank/DDBJ whole genome shotgun (WGS) entry which is preliminary data.</text>
</comment>
<name>A0ABV2SGV8_9GAMM</name>
<sequence>MTLGEQFERYVLNALANHRLPLSKAAIRLLVMIAAHESGGFRYVKQMGNGPARGLLQMEPIGLEEVRRYVVLRPERFRSLRLPEHLDELIFNTELAIVCARAFFMAKPEPLPDENNIEGLAKYAKQHWNTEAGKARWEDYANAYRELNA</sequence>
<evidence type="ECO:0000313" key="1">
    <source>
        <dbReference type="EMBL" id="MET4757015.1"/>
    </source>
</evidence>